<comment type="caution">
    <text evidence="1">The sequence shown here is derived from an EMBL/GenBank/DDBJ whole genome shotgun (WGS) entry which is preliminary data.</text>
</comment>
<dbReference type="RefSeq" id="WP_284203767.1">
    <property type="nucleotide sequence ID" value="NZ_BSPQ01000005.1"/>
</dbReference>
<dbReference type="SFLD" id="SFLDG01129">
    <property type="entry name" value="C1.5:_HAD__Beta-PGM__Phosphata"/>
    <property type="match status" value="1"/>
</dbReference>
<dbReference type="InterPro" id="IPR050155">
    <property type="entry name" value="HAD-like_hydrolase_sf"/>
</dbReference>
<accession>A0ABQ6E0F0</accession>
<protein>
    <submittedName>
        <fullName evidence="1">Nucleotidase</fullName>
    </submittedName>
</protein>
<dbReference type="Pfam" id="PF00702">
    <property type="entry name" value="Hydrolase"/>
    <property type="match status" value="1"/>
</dbReference>
<gene>
    <name evidence="1" type="primary">yrfG</name>
    <name evidence="1" type="ORF">GCM10007916_17120</name>
</gene>
<dbReference type="Proteomes" id="UP001157353">
    <property type="component" value="Unassembled WGS sequence"/>
</dbReference>
<dbReference type="PANTHER" id="PTHR43434">
    <property type="entry name" value="PHOSPHOGLYCOLATE PHOSPHATASE"/>
    <property type="match status" value="1"/>
</dbReference>
<keyword evidence="2" id="KW-1185">Reference proteome</keyword>
<sequence length="218" mass="25355">MFFEADIDAVLLDMDGTLLDLHYDNHFWLEFVPQQYALKHQLSLQQAKHHVYAQCDKVTGSLNWYCHDYWSETLGLDIHALQHKTKHKIQLRSDTLWFLEKLKQLNIPTYILTNAHRSGVALKMQQTDLTPYFKKIISSHDFNTPKENPRFWLSVKEQLQVDLSRCLFIDDSEKILAVAKQSGVGFLRGIATPDSEKPAQSMQAFDAIKQFSELFKRA</sequence>
<dbReference type="NCBIfam" id="NF011564">
    <property type="entry name" value="PRK14988.1"/>
    <property type="match status" value="1"/>
</dbReference>
<dbReference type="InterPro" id="IPR036412">
    <property type="entry name" value="HAD-like_sf"/>
</dbReference>
<dbReference type="InterPro" id="IPR006439">
    <property type="entry name" value="HAD-SF_hydro_IA"/>
</dbReference>
<dbReference type="InterPro" id="IPR023214">
    <property type="entry name" value="HAD_sf"/>
</dbReference>
<evidence type="ECO:0000313" key="1">
    <source>
        <dbReference type="EMBL" id="GLS90645.1"/>
    </source>
</evidence>
<dbReference type="NCBIfam" id="TIGR01509">
    <property type="entry name" value="HAD-SF-IA-v3"/>
    <property type="match status" value="1"/>
</dbReference>
<dbReference type="CDD" id="cd01427">
    <property type="entry name" value="HAD_like"/>
    <property type="match status" value="1"/>
</dbReference>
<dbReference type="PANTHER" id="PTHR43434:SF3">
    <property type="entry name" value="GMP_IMP NUCLEOTIDASE YRFG"/>
    <property type="match status" value="1"/>
</dbReference>
<dbReference type="SUPFAM" id="SSF56784">
    <property type="entry name" value="HAD-like"/>
    <property type="match status" value="1"/>
</dbReference>
<evidence type="ECO:0000313" key="2">
    <source>
        <dbReference type="Proteomes" id="UP001157353"/>
    </source>
</evidence>
<name>A0ABQ6E0F0_9GAMM</name>
<dbReference type="SFLD" id="SFLDS00003">
    <property type="entry name" value="Haloacid_Dehalogenase"/>
    <property type="match status" value="1"/>
</dbReference>
<dbReference type="Gene3D" id="3.40.50.1000">
    <property type="entry name" value="HAD superfamily/HAD-like"/>
    <property type="match status" value="1"/>
</dbReference>
<organism evidence="1 2">
    <name type="scientific">Psychromonas marina</name>
    <dbReference type="NCBI Taxonomy" id="88364"/>
    <lineage>
        <taxon>Bacteria</taxon>
        <taxon>Pseudomonadati</taxon>
        <taxon>Pseudomonadota</taxon>
        <taxon>Gammaproteobacteria</taxon>
        <taxon>Alteromonadales</taxon>
        <taxon>Psychromonadaceae</taxon>
        <taxon>Psychromonas</taxon>
    </lineage>
</organism>
<dbReference type="EMBL" id="BSPQ01000005">
    <property type="protein sequence ID" value="GLS90645.1"/>
    <property type="molecule type" value="Genomic_DNA"/>
</dbReference>
<reference evidence="2" key="1">
    <citation type="journal article" date="2019" name="Int. J. Syst. Evol. Microbiol.">
        <title>The Global Catalogue of Microorganisms (GCM) 10K type strain sequencing project: providing services to taxonomists for standard genome sequencing and annotation.</title>
        <authorList>
            <consortium name="The Broad Institute Genomics Platform"/>
            <consortium name="The Broad Institute Genome Sequencing Center for Infectious Disease"/>
            <person name="Wu L."/>
            <person name="Ma J."/>
        </authorList>
    </citation>
    <scope>NUCLEOTIDE SEQUENCE [LARGE SCALE GENOMIC DNA]</scope>
    <source>
        <strain evidence="2">NBRC 103166</strain>
    </source>
</reference>
<proteinExistence type="predicted"/>